<keyword evidence="3" id="KW-0378">Hydrolase</keyword>
<keyword evidence="4" id="KW-1185">Reference proteome</keyword>
<dbReference type="InterPro" id="IPR001296">
    <property type="entry name" value="Glyco_trans_1"/>
</dbReference>
<dbReference type="Proteomes" id="UP000624701">
    <property type="component" value="Unassembled WGS sequence"/>
</dbReference>
<organism evidence="3 4">
    <name type="scientific">Winogradskyella haliclonae</name>
    <dbReference type="NCBI Taxonomy" id="2048558"/>
    <lineage>
        <taxon>Bacteria</taxon>
        <taxon>Pseudomonadati</taxon>
        <taxon>Bacteroidota</taxon>
        <taxon>Flavobacteriia</taxon>
        <taxon>Flavobacteriales</taxon>
        <taxon>Flavobacteriaceae</taxon>
        <taxon>Winogradskyella</taxon>
    </lineage>
</organism>
<dbReference type="Gene3D" id="3.40.50.2000">
    <property type="entry name" value="Glycogen Phosphorylase B"/>
    <property type="match status" value="2"/>
</dbReference>
<dbReference type="PANTHER" id="PTHR45947">
    <property type="entry name" value="SULFOQUINOVOSYL TRANSFERASE SQD2"/>
    <property type="match status" value="1"/>
</dbReference>
<dbReference type="PANTHER" id="PTHR45947:SF3">
    <property type="entry name" value="SULFOQUINOVOSYL TRANSFERASE SQD2"/>
    <property type="match status" value="1"/>
</dbReference>
<dbReference type="EMBL" id="BMDQ01000003">
    <property type="protein sequence ID" value="GGI58026.1"/>
    <property type="molecule type" value="Genomic_DNA"/>
</dbReference>
<evidence type="ECO:0000313" key="4">
    <source>
        <dbReference type="Proteomes" id="UP000624701"/>
    </source>
</evidence>
<dbReference type="RefSeq" id="WP_188374931.1">
    <property type="nucleotide sequence ID" value="NZ_BMDQ01000003.1"/>
</dbReference>
<evidence type="ECO:0000259" key="2">
    <source>
        <dbReference type="Pfam" id="PF13439"/>
    </source>
</evidence>
<name>A0ABQ2BZV5_9FLAO</name>
<sequence length="368" mass="41020">MSKSKKHIVLLTSEFPPLPGGIGNHAYNLAEHLQQSGYRVSVIADQRDAVENEAKFDSELQSKVYRIALKRSRYLMYLKRIWLCFKLSKSASFLICSGKFPLWIGAILKPIISARTIAVIHGTEVNFTNARLRKSINSSLRRFDKVIAVSNFTKALVEDLKLKSLTVISNGFSASTLKDVDDNSMPLKGSPKLLTVGNVTERKGQANVIKHLPILKEKYPNVHYHCVGFKTEADTCKDLAKSLGVLEHVTFHGHVTHQQIKSFYTNADICVMLSETTKTGDVEGFGIALIEANHFGLPTIGAKGCGIEDAVSHGKSGLLVNGHKTQEFIDAVTTILDDKSRFEEAAKSWSELHQWQYIIKRYIDFIDS</sequence>
<evidence type="ECO:0000259" key="1">
    <source>
        <dbReference type="Pfam" id="PF00534"/>
    </source>
</evidence>
<proteinExistence type="predicted"/>
<dbReference type="InterPro" id="IPR028098">
    <property type="entry name" value="Glyco_trans_4-like_N"/>
</dbReference>
<evidence type="ECO:0000313" key="3">
    <source>
        <dbReference type="EMBL" id="GGI58026.1"/>
    </source>
</evidence>
<dbReference type="CDD" id="cd03801">
    <property type="entry name" value="GT4_PimA-like"/>
    <property type="match status" value="1"/>
</dbReference>
<dbReference type="InterPro" id="IPR050194">
    <property type="entry name" value="Glycosyltransferase_grp1"/>
</dbReference>
<gene>
    <name evidence="3" type="ORF">GCM10011444_23350</name>
</gene>
<dbReference type="SUPFAM" id="SSF53756">
    <property type="entry name" value="UDP-Glycosyltransferase/glycogen phosphorylase"/>
    <property type="match status" value="1"/>
</dbReference>
<accession>A0ABQ2BZV5</accession>
<protein>
    <submittedName>
        <fullName evidence="3">Glycoside hydrolase</fullName>
    </submittedName>
</protein>
<dbReference type="Pfam" id="PF13439">
    <property type="entry name" value="Glyco_transf_4"/>
    <property type="match status" value="1"/>
</dbReference>
<reference evidence="4" key="1">
    <citation type="journal article" date="2019" name="Int. J. Syst. Evol. Microbiol.">
        <title>The Global Catalogue of Microorganisms (GCM) 10K type strain sequencing project: providing services to taxonomists for standard genome sequencing and annotation.</title>
        <authorList>
            <consortium name="The Broad Institute Genomics Platform"/>
            <consortium name="The Broad Institute Genome Sequencing Center for Infectious Disease"/>
            <person name="Wu L."/>
            <person name="Ma J."/>
        </authorList>
    </citation>
    <scope>NUCLEOTIDE SEQUENCE [LARGE SCALE GENOMIC DNA]</scope>
    <source>
        <strain evidence="4">CCM 8681</strain>
    </source>
</reference>
<dbReference type="GO" id="GO:0016787">
    <property type="term" value="F:hydrolase activity"/>
    <property type="evidence" value="ECO:0007669"/>
    <property type="project" value="UniProtKB-KW"/>
</dbReference>
<dbReference type="Pfam" id="PF00534">
    <property type="entry name" value="Glycos_transf_1"/>
    <property type="match status" value="1"/>
</dbReference>
<comment type="caution">
    <text evidence="3">The sequence shown here is derived from an EMBL/GenBank/DDBJ whole genome shotgun (WGS) entry which is preliminary data.</text>
</comment>
<feature type="domain" description="Glycosyltransferase subfamily 4-like N-terminal" evidence="2">
    <location>
        <begin position="19"/>
        <end position="172"/>
    </location>
</feature>
<feature type="domain" description="Glycosyl transferase family 1" evidence="1">
    <location>
        <begin position="188"/>
        <end position="347"/>
    </location>
</feature>